<accession>A0A6D2JRJ3</accession>
<evidence type="ECO:0000256" key="1">
    <source>
        <dbReference type="ARBA" id="ARBA00022670"/>
    </source>
</evidence>
<dbReference type="PROSITE" id="PS50994">
    <property type="entry name" value="INTEGRASE"/>
    <property type="match status" value="1"/>
</dbReference>
<dbReference type="InterPro" id="IPR001584">
    <property type="entry name" value="Integrase_cat-core"/>
</dbReference>
<evidence type="ECO:0000313" key="8">
    <source>
        <dbReference type="Proteomes" id="UP000467841"/>
    </source>
</evidence>
<dbReference type="Pfam" id="PF13976">
    <property type="entry name" value="gag_pre-integrs"/>
    <property type="match status" value="1"/>
</dbReference>
<dbReference type="GO" id="GO:0004190">
    <property type="term" value="F:aspartic-type endopeptidase activity"/>
    <property type="evidence" value="ECO:0007669"/>
    <property type="project" value="UniProtKB-KW"/>
</dbReference>
<dbReference type="InterPro" id="IPR057670">
    <property type="entry name" value="SH3_retrovirus"/>
</dbReference>
<reference evidence="7" key="1">
    <citation type="submission" date="2020-01" db="EMBL/GenBank/DDBJ databases">
        <authorList>
            <person name="Mishra B."/>
        </authorList>
    </citation>
    <scope>NUCLEOTIDE SEQUENCE [LARGE SCALE GENOMIC DNA]</scope>
</reference>
<keyword evidence="8" id="KW-1185">Reference proteome</keyword>
<keyword evidence="4" id="KW-0378">Hydrolase</keyword>
<feature type="region of interest" description="Disordered" evidence="5">
    <location>
        <begin position="382"/>
        <end position="417"/>
    </location>
</feature>
<dbReference type="AlphaFoldDB" id="A0A6D2JRJ3"/>
<dbReference type="InterPro" id="IPR012337">
    <property type="entry name" value="RNaseH-like_sf"/>
</dbReference>
<proteinExistence type="predicted"/>
<dbReference type="SUPFAM" id="SSF53098">
    <property type="entry name" value="Ribonuclease H-like"/>
    <property type="match status" value="1"/>
</dbReference>
<dbReference type="EMBL" id="CACVBM020001260">
    <property type="protein sequence ID" value="CAA7042014.1"/>
    <property type="molecule type" value="Genomic_DNA"/>
</dbReference>
<dbReference type="GO" id="GO:0046872">
    <property type="term" value="F:metal ion binding"/>
    <property type="evidence" value="ECO:0007669"/>
    <property type="project" value="UniProtKB-KW"/>
</dbReference>
<dbReference type="GO" id="GO:0003676">
    <property type="term" value="F:nucleic acid binding"/>
    <property type="evidence" value="ECO:0007669"/>
    <property type="project" value="InterPro"/>
</dbReference>
<dbReference type="InterPro" id="IPR036397">
    <property type="entry name" value="RNaseH_sf"/>
</dbReference>
<keyword evidence="1" id="KW-0645">Protease</keyword>
<dbReference type="InterPro" id="IPR054722">
    <property type="entry name" value="PolX-like_BBD"/>
</dbReference>
<gene>
    <name evidence="7" type="ORF">MERR_LOCUS29249</name>
</gene>
<keyword evidence="2" id="KW-0479">Metal-binding</keyword>
<sequence length="643" mass="73797">MEITKMDETITGKVRFGDDSRVDIRGKGYILFTNKDGERKILTDVYYIPDLRSNIISLGQATESGCHVSMKENYLTVHDREGKLLVKANREKNRLYKVLMEVESTKCLQAEALNDSTRWHARLGHIGIEALKSMVNKELVSGIPRLSLDKATCSSCLLGKQARKSFPQATSYRASSVLELIHGDLCGPITPPTPARNRYIFVLIDDHSRYMWSILLKEKSEVFERFKGFKALVEQETGATIKTFRTDRGGEFMSTEFQDFCDKSGIKRHLTAPYSPQQNGVVERRNRTLLEMTRSTLKHMIEIPHLKKLDDRSRLVVHLGTEPGSKAYRLFDPINRKIVVSRDVFFDETKRWKWKTEEKRTNENSEIFGFTFDEFDDEAMKGENPLEEEPGESEEETEENENSEDSRVPLLENVNEDEQVQEQLRRSTRVKAKPSYLEDYIMLAKLEGELMLSSLDEEPWSYNEAKELKVWRDACKEEICSIEKNKTWSLVDLPNGAKAIGLKWVFKIKRNSDGSINKYKSRLVAKGYVQRHGVDFDEVFAPVARMETIRFIIALAASKGWEVHHLDVKTAFLHGELKEEVYVSQPEGFEVEGSESKVYKLHKALYGLKQAPRAWNTKLNKILMELGFVKCSKEPSPSGSCLC</sequence>
<evidence type="ECO:0000313" key="7">
    <source>
        <dbReference type="EMBL" id="CAA7042014.1"/>
    </source>
</evidence>
<name>A0A6D2JRJ3_9BRAS</name>
<dbReference type="Proteomes" id="UP000467841">
    <property type="component" value="Unassembled WGS sequence"/>
</dbReference>
<feature type="domain" description="Integrase catalytic" evidence="6">
    <location>
        <begin position="163"/>
        <end position="341"/>
    </location>
</feature>
<protein>
    <recommendedName>
        <fullName evidence="6">Integrase catalytic domain-containing protein</fullName>
    </recommendedName>
</protein>
<dbReference type="Pfam" id="PF07727">
    <property type="entry name" value="RVT_2"/>
    <property type="match status" value="1"/>
</dbReference>
<dbReference type="InterPro" id="IPR013103">
    <property type="entry name" value="RVT_2"/>
</dbReference>
<dbReference type="GO" id="GO:0015074">
    <property type="term" value="P:DNA integration"/>
    <property type="evidence" value="ECO:0007669"/>
    <property type="project" value="InterPro"/>
</dbReference>
<dbReference type="Pfam" id="PF00665">
    <property type="entry name" value="rve"/>
    <property type="match status" value="1"/>
</dbReference>
<organism evidence="7 8">
    <name type="scientific">Microthlaspi erraticum</name>
    <dbReference type="NCBI Taxonomy" id="1685480"/>
    <lineage>
        <taxon>Eukaryota</taxon>
        <taxon>Viridiplantae</taxon>
        <taxon>Streptophyta</taxon>
        <taxon>Embryophyta</taxon>
        <taxon>Tracheophyta</taxon>
        <taxon>Spermatophyta</taxon>
        <taxon>Magnoliopsida</taxon>
        <taxon>eudicotyledons</taxon>
        <taxon>Gunneridae</taxon>
        <taxon>Pentapetalae</taxon>
        <taxon>rosids</taxon>
        <taxon>malvids</taxon>
        <taxon>Brassicales</taxon>
        <taxon>Brassicaceae</taxon>
        <taxon>Coluteocarpeae</taxon>
        <taxon>Microthlaspi</taxon>
    </lineage>
</organism>
<dbReference type="Pfam" id="PF25597">
    <property type="entry name" value="SH3_retrovirus"/>
    <property type="match status" value="1"/>
</dbReference>
<evidence type="ECO:0000256" key="4">
    <source>
        <dbReference type="ARBA" id="ARBA00022801"/>
    </source>
</evidence>
<dbReference type="OrthoDB" id="422771at2759"/>
<evidence type="ECO:0000256" key="5">
    <source>
        <dbReference type="SAM" id="MobiDB-lite"/>
    </source>
</evidence>
<feature type="compositionally biased region" description="Acidic residues" evidence="5">
    <location>
        <begin position="385"/>
        <end position="403"/>
    </location>
</feature>
<dbReference type="GO" id="GO:0006508">
    <property type="term" value="P:proteolysis"/>
    <property type="evidence" value="ECO:0007669"/>
    <property type="project" value="UniProtKB-KW"/>
</dbReference>
<dbReference type="PANTHER" id="PTHR42648">
    <property type="entry name" value="TRANSPOSASE, PUTATIVE-RELATED"/>
    <property type="match status" value="1"/>
</dbReference>
<evidence type="ECO:0000259" key="6">
    <source>
        <dbReference type="PROSITE" id="PS50994"/>
    </source>
</evidence>
<dbReference type="PANTHER" id="PTHR42648:SF25">
    <property type="entry name" value="RNA-DIRECTED DNA POLYMERASE"/>
    <property type="match status" value="1"/>
</dbReference>
<dbReference type="SUPFAM" id="SSF56672">
    <property type="entry name" value="DNA/RNA polymerases"/>
    <property type="match status" value="1"/>
</dbReference>
<keyword evidence="3" id="KW-0064">Aspartyl protease</keyword>
<evidence type="ECO:0000256" key="2">
    <source>
        <dbReference type="ARBA" id="ARBA00022723"/>
    </source>
</evidence>
<dbReference type="InterPro" id="IPR043502">
    <property type="entry name" value="DNA/RNA_pol_sf"/>
</dbReference>
<dbReference type="InterPro" id="IPR039537">
    <property type="entry name" value="Retrotran_Ty1/copia-like"/>
</dbReference>
<evidence type="ECO:0000256" key="3">
    <source>
        <dbReference type="ARBA" id="ARBA00022750"/>
    </source>
</evidence>
<comment type="caution">
    <text evidence="7">The sequence shown here is derived from an EMBL/GenBank/DDBJ whole genome shotgun (WGS) entry which is preliminary data.</text>
</comment>
<dbReference type="Pfam" id="PF22936">
    <property type="entry name" value="Pol_BBD"/>
    <property type="match status" value="1"/>
</dbReference>
<dbReference type="InterPro" id="IPR025724">
    <property type="entry name" value="GAG-pre-integrase_dom"/>
</dbReference>
<dbReference type="Gene3D" id="3.30.420.10">
    <property type="entry name" value="Ribonuclease H-like superfamily/Ribonuclease H"/>
    <property type="match status" value="1"/>
</dbReference>